<sequence length="114" mass="13075">MKVDEKKKPKERRPFLASECRDLKRPALLNRFVTMEVNIVDVLNPSGRVSGYRYFSVAKNLPGVKELLEKPPELRKPTSSLVDEDGDHEGEVWPSTTARKWLVKKWSDGIKPIT</sequence>
<dbReference type="Proteomes" id="UP001056120">
    <property type="component" value="Linkage Group LG03"/>
</dbReference>
<comment type="caution">
    <text evidence="1">The sequence shown here is derived from an EMBL/GenBank/DDBJ whole genome shotgun (WGS) entry which is preliminary data.</text>
</comment>
<gene>
    <name evidence="1" type="ORF">L1987_08549</name>
</gene>
<dbReference type="EMBL" id="CM042020">
    <property type="protein sequence ID" value="KAI3820993.1"/>
    <property type="molecule type" value="Genomic_DNA"/>
</dbReference>
<reference evidence="2" key="1">
    <citation type="journal article" date="2022" name="Mol. Ecol. Resour.">
        <title>The genomes of chicory, endive, great burdock and yacon provide insights into Asteraceae palaeo-polyploidization history and plant inulin production.</title>
        <authorList>
            <person name="Fan W."/>
            <person name="Wang S."/>
            <person name="Wang H."/>
            <person name="Wang A."/>
            <person name="Jiang F."/>
            <person name="Liu H."/>
            <person name="Zhao H."/>
            <person name="Xu D."/>
            <person name="Zhang Y."/>
        </authorList>
    </citation>
    <scope>NUCLEOTIDE SEQUENCE [LARGE SCALE GENOMIC DNA]</scope>
    <source>
        <strain evidence="2">cv. Yunnan</strain>
    </source>
</reference>
<organism evidence="1 2">
    <name type="scientific">Smallanthus sonchifolius</name>
    <dbReference type="NCBI Taxonomy" id="185202"/>
    <lineage>
        <taxon>Eukaryota</taxon>
        <taxon>Viridiplantae</taxon>
        <taxon>Streptophyta</taxon>
        <taxon>Embryophyta</taxon>
        <taxon>Tracheophyta</taxon>
        <taxon>Spermatophyta</taxon>
        <taxon>Magnoliopsida</taxon>
        <taxon>eudicotyledons</taxon>
        <taxon>Gunneridae</taxon>
        <taxon>Pentapetalae</taxon>
        <taxon>asterids</taxon>
        <taxon>campanulids</taxon>
        <taxon>Asterales</taxon>
        <taxon>Asteraceae</taxon>
        <taxon>Asteroideae</taxon>
        <taxon>Heliantheae alliance</taxon>
        <taxon>Millerieae</taxon>
        <taxon>Smallanthus</taxon>
    </lineage>
</organism>
<name>A0ACB9JM28_9ASTR</name>
<reference evidence="1 2" key="2">
    <citation type="journal article" date="2022" name="Mol. Ecol. Resour.">
        <title>The genomes of chicory, endive, great burdock and yacon provide insights into Asteraceae paleo-polyploidization history and plant inulin production.</title>
        <authorList>
            <person name="Fan W."/>
            <person name="Wang S."/>
            <person name="Wang H."/>
            <person name="Wang A."/>
            <person name="Jiang F."/>
            <person name="Liu H."/>
            <person name="Zhao H."/>
            <person name="Xu D."/>
            <person name="Zhang Y."/>
        </authorList>
    </citation>
    <scope>NUCLEOTIDE SEQUENCE [LARGE SCALE GENOMIC DNA]</scope>
    <source>
        <strain evidence="2">cv. Yunnan</strain>
        <tissue evidence="1">Leaves</tissue>
    </source>
</reference>
<evidence type="ECO:0000313" key="1">
    <source>
        <dbReference type="EMBL" id="KAI3820993.1"/>
    </source>
</evidence>
<accession>A0ACB9JM28</accession>
<keyword evidence="2" id="KW-1185">Reference proteome</keyword>
<evidence type="ECO:0000313" key="2">
    <source>
        <dbReference type="Proteomes" id="UP001056120"/>
    </source>
</evidence>
<protein>
    <submittedName>
        <fullName evidence="1">Uncharacterized protein</fullName>
    </submittedName>
</protein>
<proteinExistence type="predicted"/>